<dbReference type="InterPro" id="IPR046930">
    <property type="entry name" value="HTH_60"/>
</dbReference>
<dbReference type="EMBL" id="CP049933">
    <property type="protein sequence ID" value="QIM17879.1"/>
    <property type="molecule type" value="Genomic_DNA"/>
</dbReference>
<keyword evidence="2" id="KW-1185">Reference proteome</keyword>
<sequence length="140" mass="15499">MSETFDTAKQLKRIIAEGRISEESIIKTTGISENDLSLLLNEENPHSGRFFEESARISMLTAQLTHGIEIQDDERVAGIINGLVGEFQFSLENIALLTGIGVQEIQDFLDAPESTPSNRKYELASRVSYLNMVVANARPS</sequence>
<reference evidence="1 2" key="1">
    <citation type="submission" date="2020-03" db="EMBL/GenBank/DDBJ databases">
        <title>Leucobacter sp. nov., isolated from beetles.</title>
        <authorList>
            <person name="Hyun D.-W."/>
            <person name="Bae J.-W."/>
        </authorList>
    </citation>
    <scope>NUCLEOTIDE SEQUENCE [LARGE SCALE GENOMIC DNA]</scope>
    <source>
        <strain evidence="1 2">HDW9A</strain>
    </source>
</reference>
<gene>
    <name evidence="1" type="ORF">G7066_02805</name>
</gene>
<dbReference type="RefSeq" id="WP_166328854.1">
    <property type="nucleotide sequence ID" value="NZ_CP049933.1"/>
</dbReference>
<accession>A0ABX6JYF5</accession>
<evidence type="ECO:0000313" key="1">
    <source>
        <dbReference type="EMBL" id="QIM17879.1"/>
    </source>
</evidence>
<organism evidence="1 2">
    <name type="scientific">Leucobacter coleopterorum</name>
    <dbReference type="NCBI Taxonomy" id="2714933"/>
    <lineage>
        <taxon>Bacteria</taxon>
        <taxon>Bacillati</taxon>
        <taxon>Actinomycetota</taxon>
        <taxon>Actinomycetes</taxon>
        <taxon>Micrococcales</taxon>
        <taxon>Microbacteriaceae</taxon>
        <taxon>Leucobacter</taxon>
    </lineage>
</organism>
<evidence type="ECO:0000313" key="2">
    <source>
        <dbReference type="Proteomes" id="UP000503441"/>
    </source>
</evidence>
<dbReference type="Proteomes" id="UP000503441">
    <property type="component" value="Chromosome"/>
</dbReference>
<name>A0ABX6JYF5_9MICO</name>
<protein>
    <submittedName>
        <fullName evidence="1">Uncharacterized protein</fullName>
    </submittedName>
</protein>
<dbReference type="Pfam" id="PF20317">
    <property type="entry name" value="HTH_60"/>
    <property type="match status" value="1"/>
</dbReference>
<proteinExistence type="predicted"/>